<evidence type="ECO:0000256" key="5">
    <source>
        <dbReference type="HAMAP-Rule" id="MF_00335"/>
    </source>
</evidence>
<dbReference type="GO" id="GO:0004521">
    <property type="term" value="F:RNA endonuclease activity"/>
    <property type="evidence" value="ECO:0007669"/>
    <property type="project" value="UniProtKB-UniRule"/>
</dbReference>
<comment type="function">
    <text evidence="5">Endoribonuclease that initiates mRNA decay.</text>
</comment>
<evidence type="ECO:0000313" key="8">
    <source>
        <dbReference type="Proteomes" id="UP000561011"/>
    </source>
</evidence>
<dbReference type="InterPro" id="IPR006674">
    <property type="entry name" value="HD_domain"/>
</dbReference>
<dbReference type="SMART" id="SM00471">
    <property type="entry name" value="HDc"/>
    <property type="match status" value="1"/>
</dbReference>
<dbReference type="SUPFAM" id="SSF109604">
    <property type="entry name" value="HD-domain/PDEase-like"/>
    <property type="match status" value="1"/>
</dbReference>
<dbReference type="PANTHER" id="PTHR12826:SF15">
    <property type="entry name" value="RIBONUCLEASE Y"/>
    <property type="match status" value="1"/>
</dbReference>
<dbReference type="EMBL" id="JACBYE010000033">
    <property type="protein sequence ID" value="NYS94406.1"/>
    <property type="molecule type" value="Genomic_DNA"/>
</dbReference>
<name>A0A853EUL7_9MICO</name>
<feature type="domain" description="HD" evidence="6">
    <location>
        <begin position="304"/>
        <end position="397"/>
    </location>
</feature>
<gene>
    <name evidence="5" type="primary">rny</name>
    <name evidence="7" type="ORF">HZZ10_12875</name>
</gene>
<dbReference type="Pfam" id="PF00013">
    <property type="entry name" value="KH_1"/>
    <property type="match status" value="1"/>
</dbReference>
<organism evidence="7 8">
    <name type="scientific">Sanguibacter inulinus</name>
    <dbReference type="NCBI Taxonomy" id="60922"/>
    <lineage>
        <taxon>Bacteria</taxon>
        <taxon>Bacillati</taxon>
        <taxon>Actinomycetota</taxon>
        <taxon>Actinomycetes</taxon>
        <taxon>Micrococcales</taxon>
        <taxon>Sanguibacteraceae</taxon>
        <taxon>Sanguibacter</taxon>
    </lineage>
</organism>
<evidence type="ECO:0000256" key="2">
    <source>
        <dbReference type="ARBA" id="ARBA00022759"/>
    </source>
</evidence>
<keyword evidence="4 5" id="KW-0694">RNA-binding</keyword>
<dbReference type="GO" id="GO:0016787">
    <property type="term" value="F:hydrolase activity"/>
    <property type="evidence" value="ECO:0007669"/>
    <property type="project" value="UniProtKB-KW"/>
</dbReference>
<accession>A0A853EUL7</accession>
<dbReference type="PANTHER" id="PTHR12826">
    <property type="entry name" value="RIBONUCLEASE Y"/>
    <property type="match status" value="1"/>
</dbReference>
<dbReference type="InterPro" id="IPR004088">
    <property type="entry name" value="KH_dom_type_1"/>
</dbReference>
<dbReference type="SMART" id="SM00322">
    <property type="entry name" value="KH"/>
    <property type="match status" value="1"/>
</dbReference>
<dbReference type="Pfam" id="PF01966">
    <property type="entry name" value="HD"/>
    <property type="match status" value="1"/>
</dbReference>
<protein>
    <recommendedName>
        <fullName evidence="5">Ribonuclease Y</fullName>
        <shortName evidence="5">RNase Y</shortName>
        <ecNumber evidence="5">3.1.-.-</ecNumber>
    </recommendedName>
</protein>
<sequence>MTGAELGVVLALLLTCLVALLLVQTARREAAAVRARAADDVADLRADSRRRDEESRARVDEVRALEKDLVARRARLEAAEARHQDQVLSAAGAARLASEELAGRQAEVERELESAAGLSREDALARLTDVLRTQATRQAEATVRTAEASARRTADQTARRIVAAAVQRLSVPTSSAVAVTLVPLPSDDLRGRIIGREGRNIRTFEAVTGVNLLVDDDSSTVQLSSFDPERREVAHATLQMLFDDGRIHPQRIESAYALALAGSDDRAVAAGHDAAERAGVLRLPHDLVVVVGALRLRTSYGQDVLEHSVEAALVAAALAAELGADVEVARRAAFLHDIGKARSLTAGGTHAAAGADLLRDAGESAEVVNAVAAHHGEVAAETVEAVLVQAADAISAARPGARRDELERYVERMERLEGLAAAHHGVVRALALASGHELRVVVEPAAVPDADLPGLAREIARDIEAALSFPGEISITVVRELRAHATAG</sequence>
<keyword evidence="8" id="KW-1185">Reference proteome</keyword>
<dbReference type="Pfam" id="PF12072">
    <property type="entry name" value="RNase_Y_N"/>
    <property type="match status" value="1"/>
</dbReference>
<dbReference type="SUPFAM" id="SSF54791">
    <property type="entry name" value="Eukaryotic type KH-domain (KH-domain type I)"/>
    <property type="match status" value="1"/>
</dbReference>
<evidence type="ECO:0000256" key="1">
    <source>
        <dbReference type="ARBA" id="ARBA00022722"/>
    </source>
</evidence>
<dbReference type="GO" id="GO:0005886">
    <property type="term" value="C:plasma membrane"/>
    <property type="evidence" value="ECO:0007669"/>
    <property type="project" value="UniProtKB-UniRule"/>
</dbReference>
<dbReference type="CDD" id="cd00077">
    <property type="entry name" value="HDc"/>
    <property type="match status" value="1"/>
</dbReference>
<dbReference type="EC" id="3.1.-.-" evidence="5"/>
<dbReference type="HAMAP" id="MF_00335">
    <property type="entry name" value="RNase_Y"/>
    <property type="match status" value="1"/>
</dbReference>
<reference evidence="7 8" key="1">
    <citation type="submission" date="2020-07" db="EMBL/GenBank/DDBJ databases">
        <title>MOT database genomes.</title>
        <authorList>
            <person name="Joseph S."/>
            <person name="Aduse-Opoku J."/>
            <person name="Hashim A."/>
            <person name="Wade W."/>
            <person name="Curtis M."/>
        </authorList>
    </citation>
    <scope>NUCLEOTIDE SEQUENCE [LARGE SCALE GENOMIC DNA]</scope>
    <source>
        <strain evidence="7 8">DSM 100099</strain>
    </source>
</reference>
<dbReference type="RefSeq" id="WP_179913808.1">
    <property type="nucleotide sequence ID" value="NZ_JACBYE010000033.1"/>
</dbReference>
<dbReference type="NCBIfam" id="TIGR00277">
    <property type="entry name" value="HDIG"/>
    <property type="match status" value="1"/>
</dbReference>
<dbReference type="GO" id="GO:0003723">
    <property type="term" value="F:RNA binding"/>
    <property type="evidence" value="ECO:0007669"/>
    <property type="project" value="UniProtKB-UniRule"/>
</dbReference>
<comment type="similarity">
    <text evidence="5">Belongs to the RNase Y family.</text>
</comment>
<dbReference type="InterPro" id="IPR036612">
    <property type="entry name" value="KH_dom_type_1_sf"/>
</dbReference>
<dbReference type="InterPro" id="IPR003607">
    <property type="entry name" value="HD/PDEase_dom"/>
</dbReference>
<proteinExistence type="inferred from homology"/>
<dbReference type="InterPro" id="IPR017705">
    <property type="entry name" value="Ribonuclease_Y"/>
</dbReference>
<keyword evidence="3 5" id="KW-0378">Hydrolase</keyword>
<dbReference type="InterPro" id="IPR006675">
    <property type="entry name" value="HDIG_dom"/>
</dbReference>
<dbReference type="InterPro" id="IPR004087">
    <property type="entry name" value="KH_dom"/>
</dbReference>
<keyword evidence="1 5" id="KW-0540">Nuclease</keyword>
<evidence type="ECO:0000256" key="4">
    <source>
        <dbReference type="ARBA" id="ARBA00022884"/>
    </source>
</evidence>
<dbReference type="AlphaFoldDB" id="A0A853EUL7"/>
<evidence type="ECO:0000313" key="7">
    <source>
        <dbReference type="EMBL" id="NYS94406.1"/>
    </source>
</evidence>
<dbReference type="PROSITE" id="PS50084">
    <property type="entry name" value="KH_TYPE_1"/>
    <property type="match status" value="1"/>
</dbReference>
<dbReference type="InterPro" id="IPR022711">
    <property type="entry name" value="RNase_Y_N"/>
</dbReference>
<comment type="caution">
    <text evidence="7">The sequence shown here is derived from an EMBL/GenBank/DDBJ whole genome shotgun (WGS) entry which is preliminary data.</text>
</comment>
<keyword evidence="2 5" id="KW-0255">Endonuclease</keyword>
<dbReference type="Proteomes" id="UP000561011">
    <property type="component" value="Unassembled WGS sequence"/>
</dbReference>
<evidence type="ECO:0000259" key="6">
    <source>
        <dbReference type="PROSITE" id="PS51831"/>
    </source>
</evidence>
<evidence type="ECO:0000256" key="3">
    <source>
        <dbReference type="ARBA" id="ARBA00022801"/>
    </source>
</evidence>
<dbReference type="Gene3D" id="1.10.3210.10">
    <property type="entry name" value="Hypothetical protein af1432"/>
    <property type="match status" value="1"/>
</dbReference>
<dbReference type="GO" id="GO:0006402">
    <property type="term" value="P:mRNA catabolic process"/>
    <property type="evidence" value="ECO:0007669"/>
    <property type="project" value="UniProtKB-UniRule"/>
</dbReference>
<dbReference type="PROSITE" id="PS51831">
    <property type="entry name" value="HD"/>
    <property type="match status" value="1"/>
</dbReference>
<dbReference type="CDD" id="cd22431">
    <property type="entry name" value="KH-I_RNaseY"/>
    <property type="match status" value="1"/>
</dbReference>